<evidence type="ECO:0000256" key="3">
    <source>
        <dbReference type="RuleBase" id="RU369034"/>
    </source>
</evidence>
<dbReference type="PROSITE" id="PS50082">
    <property type="entry name" value="WD_REPEATS_2"/>
    <property type="match status" value="4"/>
</dbReference>
<feature type="repeat" description="WD" evidence="2">
    <location>
        <begin position="221"/>
        <end position="262"/>
    </location>
</feature>
<dbReference type="EMBL" id="SPNW01000026">
    <property type="protein sequence ID" value="TIA89545.1"/>
    <property type="molecule type" value="Genomic_DNA"/>
</dbReference>
<feature type="repeat" description="WD" evidence="2">
    <location>
        <begin position="263"/>
        <end position="304"/>
    </location>
</feature>
<dbReference type="Proteomes" id="UP000310189">
    <property type="component" value="Unassembled WGS sequence"/>
</dbReference>
<evidence type="ECO:0000313" key="5">
    <source>
        <dbReference type="EMBL" id="TIA89545.1"/>
    </source>
</evidence>
<evidence type="ECO:0000256" key="1">
    <source>
        <dbReference type="ARBA" id="ARBA00026154"/>
    </source>
</evidence>
<gene>
    <name evidence="5" type="ORF">E3P99_01990</name>
</gene>
<name>A0A4T0FNZ0_9BASI</name>
<dbReference type="InterPro" id="IPR001680">
    <property type="entry name" value="WD40_rpt"/>
</dbReference>
<feature type="repeat" description="WD" evidence="2">
    <location>
        <begin position="397"/>
        <end position="429"/>
    </location>
</feature>
<proteinExistence type="predicted"/>
<evidence type="ECO:0000313" key="6">
    <source>
        <dbReference type="Proteomes" id="UP000310189"/>
    </source>
</evidence>
<dbReference type="PROSITE" id="PS50294">
    <property type="entry name" value="WD_REPEATS_REGION"/>
    <property type="match status" value="4"/>
</dbReference>
<dbReference type="GO" id="GO:0031124">
    <property type="term" value="P:mRNA 3'-end processing"/>
    <property type="evidence" value="ECO:0007669"/>
    <property type="project" value="UniProtKB-UniRule"/>
</dbReference>
<sequence>MIDLLDTVNSKRNQRRGSGPASQPRWHPYRIHEQPQPPYVDPTMVEKEANALGAVYQLGIDSRKPKKTIERRTVEYAGSLAAWNRERRSISTPYPNQFLRPGLDHIVELRPPEAYSNPTTSIAAKFVQASVNKIKCSINVVAWTPDGRRLLTGCHSGEFVLWNGLTFNFETILQAHDSSIRALAYTYSGDWIISADSAGTVKYFNPAMNNVAAWQAHGNKDTGMDTAVRGVAVSPTDQHFVTASDDQTLKVWAFGEHREERTLTGHGWDVKCVDWHPHKGLIMSGGKDNLVKFWDPRRPSDLSTLHGHKNTVQTCRFSPDGLLAATGSRDQSVRVFDLRAMKDLTVLKGFEREVCSLAWHPIHPMLVTGTATGAMVYHSLAHPSDPKSTTNPIASVDWAHESSVWSMAWHPLGHLMASGSNDYTTRFWERERPGRAVGRDKFHLGPMTEDEERELLQGPSVVPQVDKTEDEELPGLGNTNTGIKSIYAVGPIEGPLPGF</sequence>
<dbReference type="Gene3D" id="2.130.10.10">
    <property type="entry name" value="YVTN repeat-like/Quinoprotein amine dehydrogenase"/>
    <property type="match status" value="3"/>
</dbReference>
<organism evidence="5 6">
    <name type="scientific">Wallemia hederae</name>
    <dbReference type="NCBI Taxonomy" id="1540922"/>
    <lineage>
        <taxon>Eukaryota</taxon>
        <taxon>Fungi</taxon>
        <taxon>Dikarya</taxon>
        <taxon>Basidiomycota</taxon>
        <taxon>Wallemiomycotina</taxon>
        <taxon>Wallemiomycetes</taxon>
        <taxon>Wallemiales</taxon>
        <taxon>Wallemiaceae</taxon>
        <taxon>Wallemia</taxon>
    </lineage>
</organism>
<dbReference type="PANTHER" id="PTHR22836">
    <property type="entry name" value="WD40 REPEAT PROTEIN"/>
    <property type="match status" value="1"/>
</dbReference>
<dbReference type="GO" id="GO:0005847">
    <property type="term" value="C:mRNA cleavage and polyadenylation specificity factor complex"/>
    <property type="evidence" value="ECO:0007669"/>
    <property type="project" value="TreeGrafter"/>
</dbReference>
<keyword evidence="3" id="KW-0507">mRNA processing</keyword>
<comment type="function">
    <text evidence="3">Required for 3'-end cleavage and polyadenylation of pre-mRNAs.</text>
</comment>
<dbReference type="PANTHER" id="PTHR22836:SF0">
    <property type="entry name" value="PRE-MRNA 3' END PROCESSING PROTEIN WDR33"/>
    <property type="match status" value="1"/>
</dbReference>
<keyword evidence="6" id="KW-1185">Reference proteome</keyword>
<dbReference type="AlphaFoldDB" id="A0A4T0FNZ0"/>
<dbReference type="InterPro" id="IPR045245">
    <property type="entry name" value="Pfs2-like"/>
</dbReference>
<protein>
    <recommendedName>
        <fullName evidence="1 3">Polyadenylation factor subunit 2</fullName>
    </recommendedName>
</protein>
<dbReference type="InterPro" id="IPR015943">
    <property type="entry name" value="WD40/YVTN_repeat-like_dom_sf"/>
</dbReference>
<comment type="caution">
    <text evidence="5">The sequence shown here is derived from an EMBL/GenBank/DDBJ whole genome shotgun (WGS) entry which is preliminary data.</text>
</comment>
<dbReference type="CDD" id="cd00200">
    <property type="entry name" value="WD40"/>
    <property type="match status" value="1"/>
</dbReference>
<comment type="subcellular location">
    <subcellularLocation>
        <location evidence="3">Nucleus</location>
    </subcellularLocation>
</comment>
<dbReference type="SUPFAM" id="SSF50978">
    <property type="entry name" value="WD40 repeat-like"/>
    <property type="match status" value="1"/>
</dbReference>
<dbReference type="InterPro" id="IPR036322">
    <property type="entry name" value="WD40_repeat_dom_sf"/>
</dbReference>
<accession>A0A4T0FNZ0</accession>
<keyword evidence="3" id="KW-0539">Nucleus</keyword>
<feature type="repeat" description="WD" evidence="2">
    <location>
        <begin position="305"/>
        <end position="346"/>
    </location>
</feature>
<dbReference type="Pfam" id="PF00400">
    <property type="entry name" value="WD40"/>
    <property type="match status" value="6"/>
</dbReference>
<evidence type="ECO:0000256" key="2">
    <source>
        <dbReference type="PROSITE-ProRule" id="PRU00221"/>
    </source>
</evidence>
<feature type="region of interest" description="Disordered" evidence="4">
    <location>
        <begin position="1"/>
        <end position="35"/>
    </location>
</feature>
<evidence type="ECO:0000256" key="4">
    <source>
        <dbReference type="SAM" id="MobiDB-lite"/>
    </source>
</evidence>
<reference evidence="5 6" key="1">
    <citation type="submission" date="2019-03" db="EMBL/GenBank/DDBJ databases">
        <title>Sequencing 23 genomes of Wallemia ichthyophaga.</title>
        <authorList>
            <person name="Gostincar C."/>
        </authorList>
    </citation>
    <scope>NUCLEOTIDE SEQUENCE [LARGE SCALE GENOMIC DNA]</scope>
    <source>
        <strain evidence="5 6">EXF-5753</strain>
    </source>
</reference>
<dbReference type="SMART" id="SM00320">
    <property type="entry name" value="WD40"/>
    <property type="match status" value="7"/>
</dbReference>
<keyword evidence="2" id="KW-0853">WD repeat</keyword>
<dbReference type="OrthoDB" id="16717at2759"/>